<accession>A0A1M8A423</accession>
<dbReference type="InterPro" id="IPR012098">
    <property type="entry name" value="SND3_fun"/>
</dbReference>
<dbReference type="GO" id="GO:0045047">
    <property type="term" value="P:protein targeting to ER"/>
    <property type="evidence" value="ECO:0007669"/>
    <property type="project" value="InterPro"/>
</dbReference>
<dbReference type="GO" id="GO:0005783">
    <property type="term" value="C:endoplasmic reticulum"/>
    <property type="evidence" value="ECO:0007669"/>
    <property type="project" value="InterPro"/>
</dbReference>
<evidence type="ECO:0000313" key="4">
    <source>
        <dbReference type="Proteomes" id="UP000186303"/>
    </source>
</evidence>
<evidence type="ECO:0000313" key="3">
    <source>
        <dbReference type="EMBL" id="SHO77185.1"/>
    </source>
</evidence>
<dbReference type="PIRSF" id="PIRSF008756">
    <property type="entry name" value="P_tr_PHO88"/>
    <property type="match status" value="1"/>
</dbReference>
<organism evidence="3 4">
    <name type="scientific">Malassezia sympodialis (strain ATCC 42132)</name>
    <name type="common">Atopic eczema-associated yeast</name>
    <dbReference type="NCBI Taxonomy" id="1230383"/>
    <lineage>
        <taxon>Eukaryota</taxon>
        <taxon>Fungi</taxon>
        <taxon>Dikarya</taxon>
        <taxon>Basidiomycota</taxon>
        <taxon>Ustilaginomycotina</taxon>
        <taxon>Malasseziomycetes</taxon>
        <taxon>Malasseziales</taxon>
        <taxon>Malasseziaceae</taxon>
        <taxon>Malassezia</taxon>
    </lineage>
</organism>
<feature type="region of interest" description="Disordered" evidence="1">
    <location>
        <begin position="161"/>
        <end position="190"/>
    </location>
</feature>
<dbReference type="VEuPathDB" id="FungiDB:MSYG_1526"/>
<dbReference type="OMA" id="NMDYDKG"/>
<gene>
    <name evidence="3" type="ORF">MSYG_1526</name>
</gene>
<keyword evidence="2" id="KW-0472">Membrane</keyword>
<dbReference type="AlphaFoldDB" id="A0A1M8A423"/>
<keyword evidence="2" id="KW-1133">Transmembrane helix</keyword>
<dbReference type="GO" id="GO:0005739">
    <property type="term" value="C:mitochondrion"/>
    <property type="evidence" value="ECO:0007669"/>
    <property type="project" value="TreeGrafter"/>
</dbReference>
<feature type="transmembrane region" description="Helical" evidence="2">
    <location>
        <begin position="32"/>
        <end position="51"/>
    </location>
</feature>
<feature type="transmembrane region" description="Helical" evidence="2">
    <location>
        <begin position="96"/>
        <end position="116"/>
    </location>
</feature>
<proteinExistence type="predicted"/>
<dbReference type="OrthoDB" id="18139at2759"/>
<protein>
    <submittedName>
        <fullName evidence="3">Similar to S.cerevisiae protein PHO88 (Probable membrane protein)</fullName>
    </submittedName>
</protein>
<keyword evidence="4" id="KW-1185">Reference proteome</keyword>
<dbReference type="Proteomes" id="UP000186303">
    <property type="component" value="Chromosome 2"/>
</dbReference>
<dbReference type="PANTHER" id="PTHR28112:SF1">
    <property type="entry name" value="SRP-INDEPENDENT TARGETING PROTEIN 3"/>
    <property type="match status" value="1"/>
</dbReference>
<sequence>MNAAVTNMAVMFGAMQIAKRIPFDDKPEYVRYAQLVYVVSQLLCLGVFYFCSLQVKKKNDLTVLKYVNAKVPTSQEPGELVTTTHRDYDLAEISKSIRGVLMGVAFMAVMHLYMGYTNPLVIQSIIPLKNALESNMAKIWIWGVPATGDLKRPFKPAPGLFSGMNQGPQSDKASVKEAEKITGSIQAKAE</sequence>
<evidence type="ECO:0000256" key="1">
    <source>
        <dbReference type="SAM" id="MobiDB-lite"/>
    </source>
</evidence>
<evidence type="ECO:0000256" key="2">
    <source>
        <dbReference type="SAM" id="Phobius"/>
    </source>
</evidence>
<dbReference type="EMBL" id="LT671822">
    <property type="protein sequence ID" value="SHO77185.1"/>
    <property type="molecule type" value="Genomic_DNA"/>
</dbReference>
<feature type="compositionally biased region" description="Polar residues" evidence="1">
    <location>
        <begin position="163"/>
        <end position="172"/>
    </location>
</feature>
<dbReference type="Pfam" id="PF10032">
    <property type="entry name" value="Pho88"/>
    <property type="match status" value="1"/>
</dbReference>
<keyword evidence="2" id="KW-0812">Transmembrane</keyword>
<name>A0A1M8A423_MALS4</name>
<reference evidence="4" key="1">
    <citation type="journal article" date="2017" name="Nucleic Acids Res.">
        <title>Proteogenomics produces comprehensive and highly accurate protein-coding gene annotation in a complete genome assembly of Malassezia sympodialis.</title>
        <authorList>
            <person name="Zhu Y."/>
            <person name="Engstroem P.G."/>
            <person name="Tellgren-Roth C."/>
            <person name="Baudo C.D."/>
            <person name="Kennell J.C."/>
            <person name="Sun S."/>
            <person name="Billmyre R.B."/>
            <person name="Schroeder M.S."/>
            <person name="Andersson A."/>
            <person name="Holm T."/>
            <person name="Sigurgeirsson B."/>
            <person name="Wu G."/>
            <person name="Sankaranarayanan S.R."/>
            <person name="Siddharthan R."/>
            <person name="Sanyal K."/>
            <person name="Lundeberg J."/>
            <person name="Nystedt B."/>
            <person name="Boekhout T."/>
            <person name="Dawson T.L. Jr."/>
            <person name="Heitman J."/>
            <person name="Scheynius A."/>
            <person name="Lehtioe J."/>
        </authorList>
    </citation>
    <scope>NUCLEOTIDE SEQUENCE [LARGE SCALE GENOMIC DNA]</scope>
    <source>
        <strain evidence="4">ATCC 42132</strain>
    </source>
</reference>
<dbReference type="PANTHER" id="PTHR28112">
    <property type="entry name" value="SRP-INDEPENDENT TARGETING PROTEIN 3"/>
    <property type="match status" value="1"/>
</dbReference>